<evidence type="ECO:0000313" key="12">
    <source>
        <dbReference type="EMBL" id="PKS08857.1"/>
    </source>
</evidence>
<keyword evidence="6" id="KW-0805">Transcription regulation</keyword>
<evidence type="ECO:0000256" key="3">
    <source>
        <dbReference type="ARBA" id="ARBA00022723"/>
    </source>
</evidence>
<dbReference type="OrthoDB" id="428577at2759"/>
<evidence type="ECO:0000259" key="11">
    <source>
        <dbReference type="Pfam" id="PF20644"/>
    </source>
</evidence>
<organism evidence="12 13">
    <name type="scientific">Lomentospora prolificans</name>
    <dbReference type="NCBI Taxonomy" id="41688"/>
    <lineage>
        <taxon>Eukaryota</taxon>
        <taxon>Fungi</taxon>
        <taxon>Dikarya</taxon>
        <taxon>Ascomycota</taxon>
        <taxon>Pezizomycotina</taxon>
        <taxon>Sordariomycetes</taxon>
        <taxon>Hypocreomycetidae</taxon>
        <taxon>Microascales</taxon>
        <taxon>Microascaceae</taxon>
        <taxon>Lomentospora</taxon>
    </lineage>
</organism>
<accession>A0A2N3N8X8</accession>
<sequence length="235" mass="27247">MGENNAWGMDDSRELRRFPHGEGCSECRAKKWYLENGFRYCQNGHRIQSWVEYDAAEEDARGLGQVTRRRTGQSSQFDDLNAKQRLAGSAARTLFHECLQIILRKQVRWMIEEKQHPPALEAAVKDLWDIRLRSCAHDTTLLREVGDVQLHSSQDETELHDSLDIEGRLSTWDSTLKAGWRGPRAIDTISICYLGCFLLRLPTTVADVTMWANRGEMPYRRAVFTDHHLYYQLSF</sequence>
<evidence type="ECO:0000256" key="1">
    <source>
        <dbReference type="ARBA" id="ARBA00004604"/>
    </source>
</evidence>
<protein>
    <submittedName>
        <fullName evidence="12">Uncharacterized protein</fullName>
    </submittedName>
</protein>
<evidence type="ECO:0000256" key="2">
    <source>
        <dbReference type="ARBA" id="ARBA00006899"/>
    </source>
</evidence>
<evidence type="ECO:0000313" key="13">
    <source>
        <dbReference type="Proteomes" id="UP000233524"/>
    </source>
</evidence>
<gene>
    <name evidence="12" type="ORF">jhhlp_003468</name>
</gene>
<feature type="domain" description="RRN7-type" evidence="10">
    <location>
        <begin position="19"/>
        <end position="45"/>
    </location>
</feature>
<keyword evidence="13" id="KW-1185">Reference proteome</keyword>
<evidence type="ECO:0000256" key="4">
    <source>
        <dbReference type="ARBA" id="ARBA00022771"/>
    </source>
</evidence>
<dbReference type="Pfam" id="PF11781">
    <property type="entry name" value="Zn_ribbon_RRN7"/>
    <property type="match status" value="1"/>
</dbReference>
<dbReference type="PANTHER" id="PTHR31576:SF2">
    <property type="entry name" value="TATA BOX-BINDING PROTEIN-ASSOCIATED FACTOR RNA POLYMERASE I SUBUNIT B"/>
    <property type="match status" value="1"/>
</dbReference>
<evidence type="ECO:0000256" key="9">
    <source>
        <dbReference type="ARBA" id="ARBA00023242"/>
    </source>
</evidence>
<keyword evidence="8" id="KW-0804">Transcription</keyword>
<dbReference type="STRING" id="41688.A0A2N3N8X8"/>
<dbReference type="InterPro" id="IPR033599">
    <property type="entry name" value="TAF1B/Rrn7"/>
</dbReference>
<dbReference type="EMBL" id="NLAX01000010">
    <property type="protein sequence ID" value="PKS08857.1"/>
    <property type="molecule type" value="Genomic_DNA"/>
</dbReference>
<keyword evidence="7" id="KW-0238">DNA-binding</keyword>
<dbReference type="InterPro" id="IPR048540">
    <property type="entry name" value="Rrn7_cyclin_N"/>
</dbReference>
<reference evidence="12 13" key="1">
    <citation type="journal article" date="2017" name="G3 (Bethesda)">
        <title>First Draft Genome Sequence of the Pathogenic Fungus Lomentospora prolificans (Formerly Scedosporium prolificans).</title>
        <authorList>
            <person name="Luo R."/>
            <person name="Zimin A."/>
            <person name="Workman R."/>
            <person name="Fan Y."/>
            <person name="Pertea G."/>
            <person name="Grossman N."/>
            <person name="Wear M.P."/>
            <person name="Jia B."/>
            <person name="Miller H."/>
            <person name="Casadevall A."/>
            <person name="Timp W."/>
            <person name="Zhang S.X."/>
            <person name="Salzberg S.L."/>
        </authorList>
    </citation>
    <scope>NUCLEOTIDE SEQUENCE [LARGE SCALE GENOMIC DNA]</scope>
    <source>
        <strain evidence="12 13">JHH-5317</strain>
    </source>
</reference>
<evidence type="ECO:0000256" key="5">
    <source>
        <dbReference type="ARBA" id="ARBA00022833"/>
    </source>
</evidence>
<keyword evidence="5" id="KW-0862">Zinc</keyword>
<comment type="caution">
    <text evidence="12">The sequence shown here is derived from an EMBL/GenBank/DDBJ whole genome shotgun (WGS) entry which is preliminary data.</text>
</comment>
<dbReference type="PANTHER" id="PTHR31576">
    <property type="entry name" value="TATA BOX-BINDING PROTEIN-ASSOCIATED FACTOR RNA POLYMERASE I SUBUNIT B"/>
    <property type="match status" value="1"/>
</dbReference>
<feature type="domain" description="Rrn7/TAF1B N-terminal cyclin" evidence="11">
    <location>
        <begin position="99"/>
        <end position="223"/>
    </location>
</feature>
<comment type="subcellular location">
    <subcellularLocation>
        <location evidence="1">Nucleus</location>
        <location evidence="1">Nucleolus</location>
    </subcellularLocation>
</comment>
<name>A0A2N3N8X8_9PEZI</name>
<dbReference type="InterPro" id="IPR021752">
    <property type="entry name" value="TF_Rrn7_Zf"/>
</dbReference>
<keyword evidence="9" id="KW-0539">Nucleus</keyword>
<evidence type="ECO:0000256" key="6">
    <source>
        <dbReference type="ARBA" id="ARBA00023015"/>
    </source>
</evidence>
<comment type="similarity">
    <text evidence="2">Belongs to the RRN7/TAF1B family.</text>
</comment>
<keyword evidence="3" id="KW-0479">Metal-binding</keyword>
<keyword evidence="4" id="KW-0863">Zinc-finger</keyword>
<evidence type="ECO:0000256" key="8">
    <source>
        <dbReference type="ARBA" id="ARBA00023163"/>
    </source>
</evidence>
<proteinExistence type="inferred from homology"/>
<dbReference type="GO" id="GO:0008270">
    <property type="term" value="F:zinc ion binding"/>
    <property type="evidence" value="ECO:0007669"/>
    <property type="project" value="UniProtKB-KW"/>
</dbReference>
<dbReference type="AlphaFoldDB" id="A0A2N3N8X8"/>
<dbReference type="GO" id="GO:0001164">
    <property type="term" value="F:RNA polymerase I core promoter sequence-specific DNA binding"/>
    <property type="evidence" value="ECO:0007669"/>
    <property type="project" value="InterPro"/>
</dbReference>
<evidence type="ECO:0000259" key="10">
    <source>
        <dbReference type="Pfam" id="PF11781"/>
    </source>
</evidence>
<dbReference type="InParanoid" id="A0A2N3N8X8"/>
<dbReference type="VEuPathDB" id="FungiDB:jhhlp_003468"/>
<dbReference type="Pfam" id="PF20644">
    <property type="entry name" value="Rrn7_cyclin_N"/>
    <property type="match status" value="1"/>
</dbReference>
<evidence type="ECO:0000256" key="7">
    <source>
        <dbReference type="ARBA" id="ARBA00023125"/>
    </source>
</evidence>
<dbReference type="GO" id="GO:0070860">
    <property type="term" value="C:RNA polymerase I core factor complex"/>
    <property type="evidence" value="ECO:0007669"/>
    <property type="project" value="InterPro"/>
</dbReference>
<dbReference type="GO" id="GO:0042790">
    <property type="term" value="P:nucleolar large rRNA transcription by RNA polymerase I"/>
    <property type="evidence" value="ECO:0007669"/>
    <property type="project" value="TreeGrafter"/>
</dbReference>
<dbReference type="Proteomes" id="UP000233524">
    <property type="component" value="Unassembled WGS sequence"/>
</dbReference>